<reference evidence="3" key="1">
    <citation type="journal article" date="2019" name="Nat. Commun.">
        <title>The genome of broomcorn millet.</title>
        <authorList>
            <person name="Zou C."/>
            <person name="Miki D."/>
            <person name="Li D."/>
            <person name="Tang Q."/>
            <person name="Xiao L."/>
            <person name="Rajput S."/>
            <person name="Deng P."/>
            <person name="Jia W."/>
            <person name="Huang R."/>
            <person name="Zhang M."/>
            <person name="Sun Y."/>
            <person name="Hu J."/>
            <person name="Fu X."/>
            <person name="Schnable P.S."/>
            <person name="Li F."/>
            <person name="Zhang H."/>
            <person name="Feng B."/>
            <person name="Zhu X."/>
            <person name="Liu R."/>
            <person name="Schnable J.C."/>
            <person name="Zhu J.-K."/>
            <person name="Zhang H."/>
        </authorList>
    </citation>
    <scope>NUCLEOTIDE SEQUENCE [LARGE SCALE GENOMIC DNA]</scope>
</reference>
<keyword evidence="3" id="KW-1185">Reference proteome</keyword>
<dbReference type="OrthoDB" id="585457at2759"/>
<dbReference type="AlphaFoldDB" id="A0A3L6PEP8"/>
<name>A0A3L6PEP8_PANMI</name>
<proteinExistence type="predicted"/>
<dbReference type="PANTHER" id="PTHR36901:SF2">
    <property type="entry name" value="OS10G0520400 PROTEIN"/>
    <property type="match status" value="1"/>
</dbReference>
<dbReference type="PANTHER" id="PTHR36901">
    <property type="entry name" value="F-BOX DOMAIN CONTAINING PROTEIN, EXPRESSED-RELATED"/>
    <property type="match status" value="1"/>
</dbReference>
<dbReference type="Proteomes" id="UP000275267">
    <property type="component" value="Unassembled WGS sequence"/>
</dbReference>
<dbReference type="EMBL" id="PQIB02000018">
    <property type="protein sequence ID" value="RLM54724.1"/>
    <property type="molecule type" value="Genomic_DNA"/>
</dbReference>
<organism evidence="2 3">
    <name type="scientific">Panicum miliaceum</name>
    <name type="common">Proso millet</name>
    <name type="synonym">Broomcorn millet</name>
    <dbReference type="NCBI Taxonomy" id="4540"/>
    <lineage>
        <taxon>Eukaryota</taxon>
        <taxon>Viridiplantae</taxon>
        <taxon>Streptophyta</taxon>
        <taxon>Embryophyta</taxon>
        <taxon>Tracheophyta</taxon>
        <taxon>Spermatophyta</taxon>
        <taxon>Magnoliopsida</taxon>
        <taxon>Liliopsida</taxon>
        <taxon>Poales</taxon>
        <taxon>Poaceae</taxon>
        <taxon>PACMAD clade</taxon>
        <taxon>Panicoideae</taxon>
        <taxon>Panicodae</taxon>
        <taxon>Paniceae</taxon>
        <taxon>Panicinae</taxon>
        <taxon>Panicum</taxon>
        <taxon>Panicum sect. Panicum</taxon>
    </lineage>
</organism>
<feature type="domain" description="KIB1-4 beta-propeller" evidence="1">
    <location>
        <begin position="87"/>
        <end position="315"/>
    </location>
</feature>
<evidence type="ECO:0000313" key="3">
    <source>
        <dbReference type="Proteomes" id="UP000275267"/>
    </source>
</evidence>
<dbReference type="STRING" id="4540.A0A3L6PEP8"/>
<comment type="caution">
    <text evidence="2">The sequence shown here is derived from an EMBL/GenBank/DDBJ whole genome shotgun (WGS) entry which is preliminary data.</text>
</comment>
<accession>A0A3L6PEP8</accession>
<protein>
    <recommendedName>
        <fullName evidence="1">KIB1-4 beta-propeller domain-containing protein</fullName>
    </recommendedName>
</protein>
<evidence type="ECO:0000313" key="2">
    <source>
        <dbReference type="EMBL" id="RLM54724.1"/>
    </source>
</evidence>
<sequence>MASGGWSSLPADLVREVSGLLPSDADHLHIHQVCTHWRASTSPPSAYSPWVLAGSAWWCGLVPIRDCSLRLPRRGAPRLDAGDPPAGLPFCCGTSFGWLALVDDQRFPTRLVLWDPISNTQTPLPCLSPLSRVFLSGDPLTSSNWAAIATQLKGLIGQTALVWRPGDAAWTMMYEDGTYEIKAMTFHDGKAYYIDCEKNIIICDLGPRTDLYPKITRIYHVQTVVNKLRGLHPVCGVHLVACNGDLLLVVLRARSSGHRVWAEVYKPEWTSSETYPGVLLRERVMDLGDYSLFLGACGHTFALSVKEFPAIKRNCSVKLASYPLRRTGSCAYGLPASGPPLRRRWQGCWMAATRALAIRALVRARTLAIRVLAAGRNSRASPLACSVPRHVPPRLPPRAPRCGRRRRTSYSCG</sequence>
<dbReference type="InterPro" id="IPR005174">
    <property type="entry name" value="KIB1-4_b-propeller"/>
</dbReference>
<dbReference type="Pfam" id="PF03478">
    <property type="entry name" value="Beta-prop_KIB1-4"/>
    <property type="match status" value="1"/>
</dbReference>
<dbReference type="Gene3D" id="1.20.1280.50">
    <property type="match status" value="1"/>
</dbReference>
<evidence type="ECO:0000259" key="1">
    <source>
        <dbReference type="Pfam" id="PF03478"/>
    </source>
</evidence>
<gene>
    <name evidence="2" type="ORF">C2845_PM10G04580</name>
</gene>